<gene>
    <name evidence="3" type="ORF">SAMN04489747_0538</name>
</gene>
<evidence type="ECO:0000256" key="1">
    <source>
        <dbReference type="SAM" id="Phobius"/>
    </source>
</evidence>
<organism evidence="3 4">
    <name type="scientific">Auraticoccus monumenti</name>
    <dbReference type="NCBI Taxonomy" id="675864"/>
    <lineage>
        <taxon>Bacteria</taxon>
        <taxon>Bacillati</taxon>
        <taxon>Actinomycetota</taxon>
        <taxon>Actinomycetes</taxon>
        <taxon>Propionibacteriales</taxon>
        <taxon>Propionibacteriaceae</taxon>
        <taxon>Auraticoccus</taxon>
    </lineage>
</organism>
<dbReference type="OrthoDB" id="4212335at2"/>
<keyword evidence="1" id="KW-1133">Transmembrane helix</keyword>
<accession>A0A1G6T625</accession>
<protein>
    <recommendedName>
        <fullName evidence="2">DUF3592 domain-containing protein</fullName>
    </recommendedName>
</protein>
<dbReference type="Pfam" id="PF12158">
    <property type="entry name" value="DUF3592"/>
    <property type="match status" value="1"/>
</dbReference>
<dbReference type="InterPro" id="IPR021994">
    <property type="entry name" value="DUF3592"/>
</dbReference>
<sequence>MKINGRPATPAQARRLGTVFVVVGLVLAVVMSGGAAVAHLLGPDRSGWVTTNGTVTGNEQGVRVDVDRGGRRSEYQRLVTWTVDGQEHSAALGATSSKPFRVGEQVTVSYDPARPDRAELQGGASTITLVVGGAGLAFGALFAGIGLAIRRRAG</sequence>
<dbReference type="RefSeq" id="WP_090590378.1">
    <property type="nucleotide sequence ID" value="NZ_LT629688.1"/>
</dbReference>
<dbReference type="STRING" id="675864.SAMN04489747_0538"/>
<name>A0A1G6T625_9ACTN</name>
<reference evidence="3 4" key="1">
    <citation type="submission" date="2016-10" db="EMBL/GenBank/DDBJ databases">
        <authorList>
            <person name="de Groot N.N."/>
        </authorList>
    </citation>
    <scope>NUCLEOTIDE SEQUENCE [LARGE SCALE GENOMIC DNA]</scope>
    <source>
        <strain evidence="3 4">MON 2.2</strain>
    </source>
</reference>
<dbReference type="Proteomes" id="UP000198546">
    <property type="component" value="Chromosome i"/>
</dbReference>
<feature type="transmembrane region" description="Helical" evidence="1">
    <location>
        <begin position="20"/>
        <end position="41"/>
    </location>
</feature>
<keyword evidence="4" id="KW-1185">Reference proteome</keyword>
<feature type="transmembrane region" description="Helical" evidence="1">
    <location>
        <begin position="127"/>
        <end position="149"/>
    </location>
</feature>
<evidence type="ECO:0000313" key="3">
    <source>
        <dbReference type="EMBL" id="SDD24580.1"/>
    </source>
</evidence>
<feature type="domain" description="DUF3592" evidence="2">
    <location>
        <begin position="51"/>
        <end position="124"/>
    </location>
</feature>
<evidence type="ECO:0000259" key="2">
    <source>
        <dbReference type="Pfam" id="PF12158"/>
    </source>
</evidence>
<keyword evidence="1" id="KW-0472">Membrane</keyword>
<keyword evidence="1" id="KW-0812">Transmembrane</keyword>
<proteinExistence type="predicted"/>
<evidence type="ECO:0000313" key="4">
    <source>
        <dbReference type="Proteomes" id="UP000198546"/>
    </source>
</evidence>
<dbReference type="AlphaFoldDB" id="A0A1G6T625"/>
<dbReference type="EMBL" id="LT629688">
    <property type="protein sequence ID" value="SDD24580.1"/>
    <property type="molecule type" value="Genomic_DNA"/>
</dbReference>